<reference evidence="1 2" key="1">
    <citation type="submission" date="2023-01" db="EMBL/GenBank/DDBJ databases">
        <title>Analysis of 21 Apiospora genomes using comparative genomics revels a genus with tremendous synthesis potential of carbohydrate active enzymes and secondary metabolites.</title>
        <authorList>
            <person name="Sorensen T."/>
        </authorList>
    </citation>
    <scope>NUCLEOTIDE SEQUENCE [LARGE SCALE GENOMIC DNA]</scope>
    <source>
        <strain evidence="1 2">CBS 24483</strain>
    </source>
</reference>
<sequence length="192" mass="21527">MLGLPPAPPQGPLATAEFEGTNKRYNWSKNGFLRFRKFWPETRPTPPELYPYTAAVVLEDGGKKGIPRIQKEMKQKKRILSRAGFELRAPRRELVLDLALGTPAMKNDPSVNISEFPLTVTDVKGRQWDSNFHVGFPIGSLDQRLNLGQERLIVMGKSDYLLRESRVICSFVVQCLPSAGTWVLSGALTVCK</sequence>
<gene>
    <name evidence="1" type="ORF">PG986_008521</name>
</gene>
<dbReference type="EMBL" id="JAQQWE010000005">
    <property type="protein sequence ID" value="KAK7952793.1"/>
    <property type="molecule type" value="Genomic_DNA"/>
</dbReference>
<evidence type="ECO:0000313" key="2">
    <source>
        <dbReference type="Proteomes" id="UP001391051"/>
    </source>
</evidence>
<dbReference type="RefSeq" id="XP_066700855.1">
    <property type="nucleotide sequence ID" value="XM_066844743.1"/>
</dbReference>
<dbReference type="Proteomes" id="UP001391051">
    <property type="component" value="Unassembled WGS sequence"/>
</dbReference>
<dbReference type="GeneID" id="92077805"/>
<keyword evidence="2" id="KW-1185">Reference proteome</keyword>
<evidence type="ECO:0000313" key="1">
    <source>
        <dbReference type="EMBL" id="KAK7952793.1"/>
    </source>
</evidence>
<organism evidence="1 2">
    <name type="scientific">Apiospora aurea</name>
    <dbReference type="NCBI Taxonomy" id="335848"/>
    <lineage>
        <taxon>Eukaryota</taxon>
        <taxon>Fungi</taxon>
        <taxon>Dikarya</taxon>
        <taxon>Ascomycota</taxon>
        <taxon>Pezizomycotina</taxon>
        <taxon>Sordariomycetes</taxon>
        <taxon>Xylariomycetidae</taxon>
        <taxon>Amphisphaeriales</taxon>
        <taxon>Apiosporaceae</taxon>
        <taxon>Apiospora</taxon>
    </lineage>
</organism>
<protein>
    <submittedName>
        <fullName evidence="1">Uncharacterized protein</fullName>
    </submittedName>
</protein>
<proteinExistence type="predicted"/>
<accession>A0ABR1QFM9</accession>
<name>A0ABR1QFM9_9PEZI</name>
<comment type="caution">
    <text evidence="1">The sequence shown here is derived from an EMBL/GenBank/DDBJ whole genome shotgun (WGS) entry which is preliminary data.</text>
</comment>